<dbReference type="PANTHER" id="PTHR13132:SF29">
    <property type="entry name" value="ALPHA-(1,6)-FUCOSYLTRANSFERASE"/>
    <property type="match status" value="1"/>
</dbReference>
<dbReference type="CDD" id="cd11300">
    <property type="entry name" value="Fut8_like"/>
    <property type="match status" value="1"/>
</dbReference>
<dbReference type="Proteomes" id="UP000762676">
    <property type="component" value="Unassembled WGS sequence"/>
</dbReference>
<evidence type="ECO:0000313" key="8">
    <source>
        <dbReference type="Proteomes" id="UP000762676"/>
    </source>
</evidence>
<dbReference type="FunFam" id="3.40.50.11350:FF:000001">
    <property type="entry name" value="Alpha-(1,6)-fucosyltransferase"/>
    <property type="match status" value="1"/>
</dbReference>
<name>A0AAV4GSP8_9GAST</name>
<dbReference type="Gene3D" id="1.10.287.1060">
    <property type="entry name" value="ESAT-6-like"/>
    <property type="match status" value="1"/>
</dbReference>
<evidence type="ECO:0000313" key="7">
    <source>
        <dbReference type="EMBL" id="GFR88564.1"/>
    </source>
</evidence>
<organism evidence="7 8">
    <name type="scientific">Elysia marginata</name>
    <dbReference type="NCBI Taxonomy" id="1093978"/>
    <lineage>
        <taxon>Eukaryota</taxon>
        <taxon>Metazoa</taxon>
        <taxon>Spiralia</taxon>
        <taxon>Lophotrochozoa</taxon>
        <taxon>Mollusca</taxon>
        <taxon>Gastropoda</taxon>
        <taxon>Heterobranchia</taxon>
        <taxon>Euthyneura</taxon>
        <taxon>Panpulmonata</taxon>
        <taxon>Sacoglossa</taxon>
        <taxon>Placobranchoidea</taxon>
        <taxon>Plakobranchidae</taxon>
        <taxon>Elysia</taxon>
    </lineage>
</organism>
<dbReference type="GO" id="GO:0046921">
    <property type="term" value="F:alpha-(1-&gt;6)-fucosyltransferase activity"/>
    <property type="evidence" value="ECO:0007669"/>
    <property type="project" value="TreeGrafter"/>
</dbReference>
<evidence type="ECO:0000256" key="4">
    <source>
        <dbReference type="SAM" id="Coils"/>
    </source>
</evidence>
<dbReference type="Gene3D" id="2.30.30.40">
    <property type="entry name" value="SH3 Domains"/>
    <property type="match status" value="1"/>
</dbReference>
<dbReference type="EMBL" id="BMAT01008573">
    <property type="protein sequence ID" value="GFR88564.1"/>
    <property type="molecule type" value="Genomic_DNA"/>
</dbReference>
<evidence type="ECO:0000256" key="3">
    <source>
        <dbReference type="PROSITE-ProRule" id="PRU00992"/>
    </source>
</evidence>
<keyword evidence="8" id="KW-1185">Reference proteome</keyword>
<gene>
    <name evidence="7" type="ORF">ElyMa_004255700</name>
</gene>
<dbReference type="GO" id="GO:0006487">
    <property type="term" value="P:protein N-linked glycosylation"/>
    <property type="evidence" value="ECO:0007669"/>
    <property type="project" value="TreeGrafter"/>
</dbReference>
<sequence>MKQWKLAVAMLAVWVCVLLYITSTMPLPSSSSPSSSSSFFGARSRREGEEDALRVAEMAAEKAANSLSQTLDEMQVLQKQNTELRQLLSQYSAKEATSEPSKEAAIKDLKSRLEVASQHLSELADGASDGPSLAAEQARRKVEKTVRELWFFLSSQLSKIGNQAAVPHVKLEKLKTDLEGYRRTIHDDLEKLRSVDDADEWRERKSEELGNLVQRRFEYIQNPSDCSSAKKIVCNLHKGCGFGCQLHHVTYCLITAYALKRTLILESKGWRYAPKGWETVFEPLSRTCTERGTTLKTFWGSAHRDIEKHQVIEMPIVDSLHPRPEFMPLAVPQDLGAQLEIFHGDPSVWWIGQVVRYLMRLRPEIEQDVQDAGKKMGFRNVIVGIHIRRTDKINLEAAFHSLEEYMTHVEDFYNQMERKKPGITRRVYLASDDSSVLEEAKMKYENYVFISDNSISRSAGLNTRYSDGSLRGVIIDIHYLSRCDFLVCTFSSQVCRVAYELMQTLHGDASGRFHSLDDIFYYGGQNGHNLHVLEAHPGSSSGLIQIKPGDSVGIAGNHWDGFSKGTNHRTGMSGLFPSYKAEDTVVKVSMPTYPEVPLKSSR</sequence>
<dbReference type="Gene3D" id="3.40.50.11350">
    <property type="match status" value="1"/>
</dbReference>
<dbReference type="InterPro" id="IPR045573">
    <property type="entry name" value="Fut8_N_cat"/>
</dbReference>
<dbReference type="PANTHER" id="PTHR13132">
    <property type="entry name" value="ALPHA- 1,6 -FUCOSYLTRANSFERASE"/>
    <property type="match status" value="1"/>
</dbReference>
<keyword evidence="4" id="KW-0175">Coiled coil</keyword>
<feature type="signal peptide" evidence="5">
    <location>
        <begin position="1"/>
        <end position="26"/>
    </location>
</feature>
<dbReference type="InterPro" id="IPR035653">
    <property type="entry name" value="Fut8_SH3"/>
</dbReference>
<dbReference type="Pfam" id="PF19745">
    <property type="entry name" value="FUT8_N_cat"/>
    <property type="match status" value="1"/>
</dbReference>
<keyword evidence="1 3" id="KW-0328">Glycosyltransferase</keyword>
<keyword evidence="5" id="KW-0732">Signal</keyword>
<dbReference type="PROSITE" id="PS51659">
    <property type="entry name" value="GT23"/>
    <property type="match status" value="1"/>
</dbReference>
<accession>A0AAV4GSP8</accession>
<comment type="similarity">
    <text evidence="3">Belongs to the glycosyltransferase 23 family.</text>
</comment>
<feature type="chain" id="PRO_5043831267" evidence="5">
    <location>
        <begin position="27"/>
        <end position="602"/>
    </location>
</feature>
<keyword evidence="2 3" id="KW-0808">Transferase</keyword>
<protein>
    <submittedName>
        <fullName evidence="7">Alpha-(1,6)-fucosyltransferase</fullName>
    </submittedName>
</protein>
<proteinExistence type="inferred from homology"/>
<feature type="domain" description="GT23" evidence="6">
    <location>
        <begin position="228"/>
        <end position="516"/>
    </location>
</feature>
<feature type="region of interest" description="Important for donor substrate binding" evidence="3">
    <location>
        <begin position="388"/>
        <end position="389"/>
    </location>
</feature>
<evidence type="ECO:0000256" key="2">
    <source>
        <dbReference type="ARBA" id="ARBA00022679"/>
    </source>
</evidence>
<feature type="coiled-coil region" evidence="4">
    <location>
        <begin position="60"/>
        <end position="97"/>
    </location>
</feature>
<evidence type="ECO:0000256" key="5">
    <source>
        <dbReference type="SAM" id="SignalP"/>
    </source>
</evidence>
<evidence type="ECO:0000259" key="6">
    <source>
        <dbReference type="PROSITE" id="PS51659"/>
    </source>
</evidence>
<evidence type="ECO:0000256" key="1">
    <source>
        <dbReference type="ARBA" id="ARBA00022676"/>
    </source>
</evidence>
<reference evidence="7 8" key="1">
    <citation type="journal article" date="2021" name="Elife">
        <title>Chloroplast acquisition without the gene transfer in kleptoplastic sea slugs, Plakobranchus ocellatus.</title>
        <authorList>
            <person name="Maeda T."/>
            <person name="Takahashi S."/>
            <person name="Yoshida T."/>
            <person name="Shimamura S."/>
            <person name="Takaki Y."/>
            <person name="Nagai Y."/>
            <person name="Toyoda A."/>
            <person name="Suzuki Y."/>
            <person name="Arimoto A."/>
            <person name="Ishii H."/>
            <person name="Satoh N."/>
            <person name="Nishiyama T."/>
            <person name="Hasebe M."/>
            <person name="Maruyama T."/>
            <person name="Minagawa J."/>
            <person name="Obokata J."/>
            <person name="Shigenobu S."/>
        </authorList>
    </citation>
    <scope>NUCLEOTIDE SEQUENCE [LARGE SCALE GENOMIC DNA]</scope>
</reference>
<comment type="caution">
    <text evidence="7">The sequence shown here is derived from an EMBL/GenBank/DDBJ whole genome shotgun (WGS) entry which is preliminary data.</text>
</comment>
<dbReference type="InterPro" id="IPR027350">
    <property type="entry name" value="GT23_dom"/>
</dbReference>
<dbReference type="AlphaFoldDB" id="A0AAV4GSP8"/>
<dbReference type="CDD" id="cd11792">
    <property type="entry name" value="SH3_Fut8"/>
    <property type="match status" value="1"/>
</dbReference>